<reference evidence="3 4" key="1">
    <citation type="submission" date="2021-04" db="EMBL/GenBank/DDBJ databases">
        <title>Genome analysis of Polyangium sp.</title>
        <authorList>
            <person name="Li Y."/>
            <person name="Wang J."/>
        </authorList>
    </citation>
    <scope>NUCLEOTIDE SEQUENCE [LARGE SCALE GENOMIC DNA]</scope>
    <source>
        <strain evidence="3 4">SDU14</strain>
    </source>
</reference>
<evidence type="ECO:0000256" key="1">
    <source>
        <dbReference type="SAM" id="MobiDB-lite"/>
    </source>
</evidence>
<feature type="region of interest" description="Disordered" evidence="1">
    <location>
        <begin position="1"/>
        <end position="32"/>
    </location>
</feature>
<protein>
    <submittedName>
        <fullName evidence="3">MarR family transcriptional regulator</fullName>
    </submittedName>
</protein>
<name>A0A9X3WZ38_9BACT</name>
<gene>
    <name evidence="3" type="ORF">KEG57_09435</name>
</gene>
<dbReference type="InterPro" id="IPR000835">
    <property type="entry name" value="HTH_MarR-typ"/>
</dbReference>
<sequence>MIKKTRNERRVSGGTARARPSRRRAASSEEPSGWTFLTNHAHVLFCLAEDPEVRLRDVAERVGITERAVQRIVTDLEGEGFVTRSRVGRRNLYEVHPDKPLRHPIEAHRDVKSLLTLILRGRAPRAAR</sequence>
<dbReference type="SUPFAM" id="SSF46785">
    <property type="entry name" value="Winged helix' DNA-binding domain"/>
    <property type="match status" value="1"/>
</dbReference>
<keyword evidence="4" id="KW-1185">Reference proteome</keyword>
<dbReference type="GO" id="GO:0003700">
    <property type="term" value="F:DNA-binding transcription factor activity"/>
    <property type="evidence" value="ECO:0007669"/>
    <property type="project" value="InterPro"/>
</dbReference>
<evidence type="ECO:0000259" key="2">
    <source>
        <dbReference type="Pfam" id="PF01047"/>
    </source>
</evidence>
<dbReference type="CDD" id="cd00090">
    <property type="entry name" value="HTH_ARSR"/>
    <property type="match status" value="1"/>
</dbReference>
<dbReference type="Gene3D" id="1.10.10.10">
    <property type="entry name" value="Winged helix-like DNA-binding domain superfamily/Winged helix DNA-binding domain"/>
    <property type="match status" value="1"/>
</dbReference>
<dbReference type="EMBL" id="JAGTJJ010000003">
    <property type="protein sequence ID" value="MDC3980717.1"/>
    <property type="molecule type" value="Genomic_DNA"/>
</dbReference>
<evidence type="ECO:0000313" key="3">
    <source>
        <dbReference type="EMBL" id="MDC3980717.1"/>
    </source>
</evidence>
<dbReference type="InterPro" id="IPR036390">
    <property type="entry name" value="WH_DNA-bd_sf"/>
</dbReference>
<proteinExistence type="predicted"/>
<dbReference type="InterPro" id="IPR036388">
    <property type="entry name" value="WH-like_DNA-bd_sf"/>
</dbReference>
<accession>A0A9X3WZ38</accession>
<dbReference type="AlphaFoldDB" id="A0A9X3WZ38"/>
<organism evidence="3 4">
    <name type="scientific">Polyangium jinanense</name>
    <dbReference type="NCBI Taxonomy" id="2829994"/>
    <lineage>
        <taxon>Bacteria</taxon>
        <taxon>Pseudomonadati</taxon>
        <taxon>Myxococcota</taxon>
        <taxon>Polyangia</taxon>
        <taxon>Polyangiales</taxon>
        <taxon>Polyangiaceae</taxon>
        <taxon>Polyangium</taxon>
    </lineage>
</organism>
<dbReference type="Proteomes" id="UP001151081">
    <property type="component" value="Unassembled WGS sequence"/>
</dbReference>
<feature type="domain" description="HTH marR-type" evidence="2">
    <location>
        <begin position="40"/>
        <end position="86"/>
    </location>
</feature>
<dbReference type="InterPro" id="IPR011991">
    <property type="entry name" value="ArsR-like_HTH"/>
</dbReference>
<evidence type="ECO:0000313" key="4">
    <source>
        <dbReference type="Proteomes" id="UP001151081"/>
    </source>
</evidence>
<dbReference type="Pfam" id="PF01047">
    <property type="entry name" value="MarR"/>
    <property type="match status" value="1"/>
</dbReference>
<comment type="caution">
    <text evidence="3">The sequence shown here is derived from an EMBL/GenBank/DDBJ whole genome shotgun (WGS) entry which is preliminary data.</text>
</comment>